<proteinExistence type="predicted"/>
<dbReference type="PANTHER" id="PTHR35564:SF3">
    <property type="entry name" value="TYPE VI SECRETION SYSTEM BASEPLATE SUBUNIT TSSG"/>
    <property type="match status" value="1"/>
</dbReference>
<organism evidence="2 3">
    <name type="scientific">Eiseniibacteriota bacterium</name>
    <dbReference type="NCBI Taxonomy" id="2212470"/>
    <lineage>
        <taxon>Bacteria</taxon>
        <taxon>Candidatus Eiseniibacteriota</taxon>
    </lineage>
</organism>
<evidence type="ECO:0000256" key="1">
    <source>
        <dbReference type="SAM" id="MobiDB-lite"/>
    </source>
</evidence>
<dbReference type="NCBIfam" id="TIGR03347">
    <property type="entry name" value="VI_chp_1"/>
    <property type="match status" value="1"/>
</dbReference>
<name>A0A933S8X8_UNCEI</name>
<dbReference type="Pfam" id="PF06996">
    <property type="entry name" value="T6SS_TssG"/>
    <property type="match status" value="1"/>
</dbReference>
<accession>A0A933S8X8</accession>
<feature type="region of interest" description="Disordered" evidence="1">
    <location>
        <begin position="331"/>
        <end position="354"/>
    </location>
</feature>
<dbReference type="PANTHER" id="PTHR35564">
    <property type="match status" value="1"/>
</dbReference>
<evidence type="ECO:0000313" key="2">
    <source>
        <dbReference type="EMBL" id="MBI5167869.1"/>
    </source>
</evidence>
<evidence type="ECO:0000313" key="3">
    <source>
        <dbReference type="Proteomes" id="UP000696931"/>
    </source>
</evidence>
<dbReference type="EMBL" id="JACRIW010000001">
    <property type="protein sequence ID" value="MBI5167869.1"/>
    <property type="molecule type" value="Genomic_DNA"/>
</dbReference>
<gene>
    <name evidence="2" type="primary">tssG</name>
    <name evidence="2" type="ORF">HZA61_00130</name>
</gene>
<dbReference type="AlphaFoldDB" id="A0A933S8X8"/>
<dbReference type="Proteomes" id="UP000696931">
    <property type="component" value="Unassembled WGS sequence"/>
</dbReference>
<comment type="caution">
    <text evidence="2">The sequence shown here is derived from an EMBL/GenBank/DDBJ whole genome shotgun (WGS) entry which is preliminary data.</text>
</comment>
<feature type="compositionally biased region" description="Polar residues" evidence="1">
    <location>
        <begin position="345"/>
        <end position="354"/>
    </location>
</feature>
<sequence>MSDATRQSPRAYEFHPLVRELIESTQPEQRPGEGSDPAAERVFFRSNPSLGFPAAEVESVEWEVGPGGSARATAIVNFMGLLGTASPLPLHYVQEVLWETQDPEGLRVRDFLAIFEHRMLSFQFRAREKYRHALRFRPDGTDEFTSRVLALAGLESEQRRAESGVSLDHLLRGLGMLAGRTRSASGLEELLRACFPGVGVLVSSCIPRRMAIPVDQQLFLSAPRNTAPRRNDALGGLGRDTCIGTSRMDASSQFRVALGPMDRKEFDGFLPGNEHFGQLAALVRLYVKDPLDFDIELHLNAEQRPAARLSPESGQRLGQTTWISPTDTREGVSRFRAPAPGGTGSTHTTATRAA</sequence>
<dbReference type="InterPro" id="IPR010732">
    <property type="entry name" value="T6SS_TssG-like"/>
</dbReference>
<protein>
    <submittedName>
        <fullName evidence="2">Type VI secretion system baseplate subunit TssG</fullName>
    </submittedName>
</protein>
<reference evidence="2" key="1">
    <citation type="submission" date="2020-07" db="EMBL/GenBank/DDBJ databases">
        <title>Huge and variable diversity of episymbiotic CPR bacteria and DPANN archaea in groundwater ecosystems.</title>
        <authorList>
            <person name="He C.Y."/>
            <person name="Keren R."/>
            <person name="Whittaker M."/>
            <person name="Farag I.F."/>
            <person name="Doudna J."/>
            <person name="Cate J.H.D."/>
            <person name="Banfield J.F."/>
        </authorList>
    </citation>
    <scope>NUCLEOTIDE SEQUENCE</scope>
    <source>
        <strain evidence="2">NC_groundwater_1813_Pr3_B-0.1um_71_17</strain>
    </source>
</reference>